<evidence type="ECO:0000256" key="1">
    <source>
        <dbReference type="ARBA" id="ARBA00022630"/>
    </source>
</evidence>
<organism evidence="4 5">
    <name type="scientific">Clostridium intestinale DSM 6191</name>
    <dbReference type="NCBI Taxonomy" id="1121320"/>
    <lineage>
        <taxon>Bacteria</taxon>
        <taxon>Bacillati</taxon>
        <taxon>Bacillota</taxon>
        <taxon>Clostridia</taxon>
        <taxon>Eubacteriales</taxon>
        <taxon>Clostridiaceae</taxon>
        <taxon>Clostridium</taxon>
    </lineage>
</organism>
<proteinExistence type="predicted"/>
<dbReference type="InterPro" id="IPR005025">
    <property type="entry name" value="FMN_Rdtase-like_dom"/>
</dbReference>
<evidence type="ECO:0000259" key="3">
    <source>
        <dbReference type="Pfam" id="PF03358"/>
    </source>
</evidence>
<dbReference type="EMBL" id="FQXU01000005">
    <property type="protein sequence ID" value="SHH98948.1"/>
    <property type="molecule type" value="Genomic_DNA"/>
</dbReference>
<evidence type="ECO:0000256" key="2">
    <source>
        <dbReference type="ARBA" id="ARBA00022643"/>
    </source>
</evidence>
<dbReference type="InterPro" id="IPR029039">
    <property type="entry name" value="Flavoprotein-like_sf"/>
</dbReference>
<sequence>MKRILLLNSSFRKKNTFRLLQNIGNVLKDKGFQVECININQYEIKGCRGCEQCIQKDSPCFIKDGAEELIKKITEYDGIVIGTPVYMGSFSGSLKLLIDRTSKWFHRTEIAGKPVILVSTTAGSGLKNTLNSLEKVLDGWGVNVVSKIGRTISKIDDPLDKGELDRFINYVNNGNRRYKPSTGQIISFNIKKVLAENIFPLDKEYWEKKNWLTQDYYYSCKVNPFKKILGKGFYKMMKTKIKPIK</sequence>
<dbReference type="InterPro" id="IPR051796">
    <property type="entry name" value="ISF_SsuE-like"/>
</dbReference>
<dbReference type="RefSeq" id="WP_073018112.1">
    <property type="nucleotide sequence ID" value="NZ_FQXU01000005.1"/>
</dbReference>
<reference evidence="4 5" key="1">
    <citation type="submission" date="2016-11" db="EMBL/GenBank/DDBJ databases">
        <authorList>
            <person name="Jaros S."/>
            <person name="Januszkiewicz K."/>
            <person name="Wedrychowicz H."/>
        </authorList>
    </citation>
    <scope>NUCLEOTIDE SEQUENCE [LARGE SCALE GENOMIC DNA]</scope>
    <source>
        <strain evidence="4 5">DSM 6191</strain>
    </source>
</reference>
<name>A0A1M5XHD0_9CLOT</name>
<protein>
    <submittedName>
        <fullName evidence="4">Multimeric flavodoxin WrbA</fullName>
    </submittedName>
</protein>
<keyword evidence="1" id="KW-0285">Flavoprotein</keyword>
<dbReference type="Proteomes" id="UP000184241">
    <property type="component" value="Unassembled WGS sequence"/>
</dbReference>
<dbReference type="Pfam" id="PF03358">
    <property type="entry name" value="FMN_red"/>
    <property type="match status" value="1"/>
</dbReference>
<evidence type="ECO:0000313" key="5">
    <source>
        <dbReference type="Proteomes" id="UP000184241"/>
    </source>
</evidence>
<gene>
    <name evidence="4" type="ORF">SAMN02745941_01416</name>
</gene>
<evidence type="ECO:0000313" key="4">
    <source>
        <dbReference type="EMBL" id="SHH98948.1"/>
    </source>
</evidence>
<dbReference type="PANTHER" id="PTHR43278">
    <property type="entry name" value="NAD(P)H-DEPENDENT FMN-CONTAINING OXIDOREDUCTASE YWQN-RELATED"/>
    <property type="match status" value="1"/>
</dbReference>
<dbReference type="Gene3D" id="3.40.50.360">
    <property type="match status" value="1"/>
</dbReference>
<accession>A0A1M5XHD0</accession>
<dbReference type="GO" id="GO:0016491">
    <property type="term" value="F:oxidoreductase activity"/>
    <property type="evidence" value="ECO:0007669"/>
    <property type="project" value="InterPro"/>
</dbReference>
<dbReference type="PANTHER" id="PTHR43278:SF4">
    <property type="entry name" value="NAD(P)H-DEPENDENT FMN-CONTAINING OXIDOREDUCTASE YWQN-RELATED"/>
    <property type="match status" value="1"/>
</dbReference>
<keyword evidence="2" id="KW-0288">FMN</keyword>
<feature type="domain" description="NADPH-dependent FMN reductase-like" evidence="3">
    <location>
        <begin position="3"/>
        <end position="148"/>
    </location>
</feature>
<dbReference type="AlphaFoldDB" id="A0A1M5XHD0"/>
<dbReference type="SUPFAM" id="SSF52218">
    <property type="entry name" value="Flavoproteins"/>
    <property type="match status" value="1"/>
</dbReference>